<organism evidence="1">
    <name type="scientific">Manihot esculenta</name>
    <name type="common">Cassava</name>
    <name type="synonym">Jatropha manihot</name>
    <dbReference type="NCBI Taxonomy" id="3983"/>
    <lineage>
        <taxon>Eukaryota</taxon>
        <taxon>Viridiplantae</taxon>
        <taxon>Streptophyta</taxon>
        <taxon>Embryophyta</taxon>
        <taxon>Tracheophyta</taxon>
        <taxon>Spermatophyta</taxon>
        <taxon>Magnoliopsida</taxon>
        <taxon>eudicotyledons</taxon>
        <taxon>Gunneridae</taxon>
        <taxon>Pentapetalae</taxon>
        <taxon>rosids</taxon>
        <taxon>fabids</taxon>
        <taxon>Malpighiales</taxon>
        <taxon>Euphorbiaceae</taxon>
        <taxon>Crotonoideae</taxon>
        <taxon>Manihoteae</taxon>
        <taxon>Manihot</taxon>
    </lineage>
</organism>
<protein>
    <submittedName>
        <fullName evidence="1">Uncharacterized protein</fullName>
    </submittedName>
</protein>
<sequence length="67" mass="7662">MGDDLLFLPGVVDSSLPLRAPRSMGSSLLTSSKERLWLVRRAHRVQKARMVHRRTFLAFPLPVLKCF</sequence>
<reference evidence="1" key="1">
    <citation type="submission" date="2016-02" db="EMBL/GenBank/DDBJ databases">
        <title>WGS assembly of Manihot esculenta.</title>
        <authorList>
            <person name="Bredeson J.V."/>
            <person name="Prochnik S.E."/>
            <person name="Lyons J.B."/>
            <person name="Schmutz J."/>
            <person name="Grimwood J."/>
            <person name="Vrebalov J."/>
            <person name="Bart R.S."/>
            <person name="Amuge T."/>
            <person name="Ferguson M.E."/>
            <person name="Green R."/>
            <person name="Putnam N."/>
            <person name="Stites J."/>
            <person name="Rounsley S."/>
            <person name="Rokhsar D.S."/>
        </authorList>
    </citation>
    <scope>NUCLEOTIDE SEQUENCE [LARGE SCALE GENOMIC DNA]</scope>
    <source>
        <tissue evidence="1">Leaf</tissue>
    </source>
</reference>
<gene>
    <name evidence="1" type="ORF">MANES_01G052300</name>
</gene>
<proteinExistence type="predicted"/>
<dbReference type="EMBL" id="CM004387">
    <property type="protein sequence ID" value="OAY59706.1"/>
    <property type="molecule type" value="Genomic_DNA"/>
</dbReference>
<evidence type="ECO:0000313" key="1">
    <source>
        <dbReference type="EMBL" id="OAY59706.1"/>
    </source>
</evidence>
<name>A0A2C9WJF3_MANES</name>
<dbReference type="AlphaFoldDB" id="A0A2C9WJF3"/>
<accession>A0A2C9WJF3</accession>